<dbReference type="RefSeq" id="WP_072871593.1">
    <property type="nucleotide sequence ID" value="NZ_FQZM01000077.1"/>
</dbReference>
<reference evidence="2" key="1">
    <citation type="submission" date="2016-11" db="EMBL/GenBank/DDBJ databases">
        <authorList>
            <person name="Varghese N."/>
            <person name="Submissions S."/>
        </authorList>
    </citation>
    <scope>NUCLEOTIDE SEQUENCE [LARGE SCALE GENOMIC DNA]</scope>
    <source>
        <strain evidence="2">DSM 16057</strain>
    </source>
</reference>
<dbReference type="AlphaFoldDB" id="A0A1M6MPA7"/>
<evidence type="ECO:0000313" key="1">
    <source>
        <dbReference type="EMBL" id="SHJ85287.1"/>
    </source>
</evidence>
<proteinExistence type="predicted"/>
<dbReference type="Proteomes" id="UP000184529">
    <property type="component" value="Unassembled WGS sequence"/>
</dbReference>
<gene>
    <name evidence="1" type="ORF">SAMN02745219_03492</name>
</gene>
<evidence type="ECO:0000313" key="2">
    <source>
        <dbReference type="Proteomes" id="UP000184529"/>
    </source>
</evidence>
<protein>
    <submittedName>
        <fullName evidence="1">Uncharacterized protein</fullName>
    </submittedName>
</protein>
<name>A0A1M6MPA7_9FIRM</name>
<organism evidence="1 2">
    <name type="scientific">Desulfofundulus thermosubterraneus DSM 16057</name>
    <dbReference type="NCBI Taxonomy" id="1121432"/>
    <lineage>
        <taxon>Bacteria</taxon>
        <taxon>Bacillati</taxon>
        <taxon>Bacillota</taxon>
        <taxon>Clostridia</taxon>
        <taxon>Eubacteriales</taxon>
        <taxon>Peptococcaceae</taxon>
        <taxon>Desulfofundulus</taxon>
    </lineage>
</organism>
<sequence length="270" mass="30845">MIYAEIAGRLGFEEDILTSTAIGLLSLLPDEEFIRFIGRARSIDGECLEKHIGTCTRVEAIEFWKTDFLYGIPDVFLRLEGEAGVSVAIVIEVKHRSGKSGSAEETEDGRIQNQEVDQLYRYWKSLAQQYPNCRKAIVFLTGHRIMPRKDLETSWRAAGGEARLFWLGWHSVYDFLAEALRSGKYPARTVECKILQLLETYLRFKGYARFSGWPQPAMSGIVSELRWLWYQRLYTLNLGLSGRLHPAYCRTYVKQVPGAVEASAAVFYKP</sequence>
<keyword evidence="2" id="KW-1185">Reference proteome</keyword>
<accession>A0A1M6MPA7</accession>
<dbReference type="EMBL" id="FQZM01000077">
    <property type="protein sequence ID" value="SHJ85287.1"/>
    <property type="molecule type" value="Genomic_DNA"/>
</dbReference>
<dbReference type="OrthoDB" id="1934325at2"/>